<accession>A0A158G872</accession>
<dbReference type="EMBL" id="FCNZ02000005">
    <property type="protein sequence ID" value="SAL28067.1"/>
    <property type="molecule type" value="Genomic_DNA"/>
</dbReference>
<comment type="caution">
    <text evidence="2">The sequence shown here is derived from an EMBL/GenBank/DDBJ whole genome shotgun (WGS) entry which is preliminary data.</text>
</comment>
<gene>
    <name evidence="2" type="ORF">AWB66_01638</name>
</gene>
<keyword evidence="3" id="KW-1185">Reference proteome</keyword>
<protein>
    <recommendedName>
        <fullName evidence="4">Lipoprotein</fullName>
    </recommendedName>
</protein>
<organism evidence="2 3">
    <name type="scientific">Caballeronia telluris</name>
    <dbReference type="NCBI Taxonomy" id="326475"/>
    <lineage>
        <taxon>Bacteria</taxon>
        <taxon>Pseudomonadati</taxon>
        <taxon>Pseudomonadota</taxon>
        <taxon>Betaproteobacteria</taxon>
        <taxon>Burkholderiales</taxon>
        <taxon>Burkholderiaceae</taxon>
        <taxon>Caballeronia</taxon>
    </lineage>
</organism>
<feature type="signal peptide" evidence="1">
    <location>
        <begin position="1"/>
        <end position="15"/>
    </location>
</feature>
<evidence type="ECO:0008006" key="4">
    <source>
        <dbReference type="Google" id="ProtNLM"/>
    </source>
</evidence>
<reference evidence="2" key="1">
    <citation type="submission" date="2016-01" db="EMBL/GenBank/DDBJ databases">
        <authorList>
            <person name="Peeters Charlotte."/>
        </authorList>
    </citation>
    <scope>NUCLEOTIDE SEQUENCE</scope>
    <source>
        <strain evidence="2">LMG 22936</strain>
    </source>
</reference>
<dbReference type="STRING" id="326475.AWB66_01638"/>
<dbReference type="Proteomes" id="UP000054717">
    <property type="component" value="Unassembled WGS sequence"/>
</dbReference>
<evidence type="ECO:0000313" key="2">
    <source>
        <dbReference type="EMBL" id="SAL28067.1"/>
    </source>
</evidence>
<dbReference type="AlphaFoldDB" id="A0A158G872"/>
<feature type="chain" id="PRO_5013198536" description="Lipoprotein" evidence="1">
    <location>
        <begin position="16"/>
        <end position="195"/>
    </location>
</feature>
<sequence length="195" mass="21177">MLALAAAIGISPALAQVPAQPEPQAMAWAMGTVVYRGQHKGRQSYVFNASLPVPGRPQNPGASAAFGVDDAGNVTWLGQTEYQPTQALATVRRRFSTPKPPLTNEQAPRYLMVCSWPLNDQRKITGPVSVGFAERDDSRTTSAKDGTLQENTNMHWVGVPAARAKDKFSKRDYCGEVANGKVSSAPHWLQDRTEN</sequence>
<name>A0A158G872_9BURK</name>
<keyword evidence="1" id="KW-0732">Signal</keyword>
<evidence type="ECO:0000313" key="3">
    <source>
        <dbReference type="Proteomes" id="UP000054717"/>
    </source>
</evidence>
<evidence type="ECO:0000256" key="1">
    <source>
        <dbReference type="SAM" id="SignalP"/>
    </source>
</evidence>
<proteinExistence type="predicted"/>